<dbReference type="InterPro" id="IPR011006">
    <property type="entry name" value="CheY-like_superfamily"/>
</dbReference>
<dbReference type="EMBL" id="QZJW01000038">
    <property type="protein sequence ID" value="RJO60836.1"/>
    <property type="molecule type" value="Genomic_DNA"/>
</dbReference>
<proteinExistence type="predicted"/>
<dbReference type="AlphaFoldDB" id="A0A419DCE3"/>
<gene>
    <name evidence="4" type="ORF">C4544_04330</name>
</gene>
<dbReference type="Gene3D" id="3.40.50.2300">
    <property type="match status" value="1"/>
</dbReference>
<dbReference type="PROSITE" id="PS50110">
    <property type="entry name" value="RESPONSE_REGULATORY"/>
    <property type="match status" value="1"/>
</dbReference>
<keyword evidence="1 2" id="KW-0597">Phosphoprotein</keyword>
<dbReference type="PANTHER" id="PTHR44591:SF3">
    <property type="entry name" value="RESPONSE REGULATORY DOMAIN-CONTAINING PROTEIN"/>
    <property type="match status" value="1"/>
</dbReference>
<evidence type="ECO:0000256" key="2">
    <source>
        <dbReference type="PROSITE-ProRule" id="PRU00169"/>
    </source>
</evidence>
<comment type="caution">
    <text evidence="4">The sequence shown here is derived from an EMBL/GenBank/DDBJ whole genome shotgun (WGS) entry which is preliminary data.</text>
</comment>
<reference evidence="4 5" key="1">
    <citation type="journal article" date="2017" name="ISME J.">
        <title>Energy and carbon metabolisms in a deep terrestrial subsurface fluid microbial community.</title>
        <authorList>
            <person name="Momper L."/>
            <person name="Jungbluth S.P."/>
            <person name="Lee M.D."/>
            <person name="Amend J.P."/>
        </authorList>
    </citation>
    <scope>NUCLEOTIDE SEQUENCE [LARGE SCALE GENOMIC DNA]</scope>
    <source>
        <strain evidence="4">SURF_29</strain>
    </source>
</reference>
<dbReference type="Proteomes" id="UP000285655">
    <property type="component" value="Unassembled WGS sequence"/>
</dbReference>
<organism evidence="4 5">
    <name type="scientific">candidate division WS5 bacterium</name>
    <dbReference type="NCBI Taxonomy" id="2093353"/>
    <lineage>
        <taxon>Bacteria</taxon>
        <taxon>candidate division WS5</taxon>
    </lineage>
</organism>
<feature type="modified residue" description="4-aspartylphosphate" evidence="2">
    <location>
        <position position="64"/>
    </location>
</feature>
<dbReference type="GO" id="GO:0000160">
    <property type="term" value="P:phosphorelay signal transduction system"/>
    <property type="evidence" value="ECO:0007669"/>
    <property type="project" value="InterPro"/>
</dbReference>
<evidence type="ECO:0000313" key="4">
    <source>
        <dbReference type="EMBL" id="RJO60836.1"/>
    </source>
</evidence>
<dbReference type="PANTHER" id="PTHR44591">
    <property type="entry name" value="STRESS RESPONSE REGULATOR PROTEIN 1"/>
    <property type="match status" value="1"/>
</dbReference>
<feature type="domain" description="Response regulatory" evidence="3">
    <location>
        <begin position="15"/>
        <end position="131"/>
    </location>
</feature>
<dbReference type="InterPro" id="IPR050595">
    <property type="entry name" value="Bact_response_regulator"/>
</dbReference>
<evidence type="ECO:0000313" key="5">
    <source>
        <dbReference type="Proteomes" id="UP000285655"/>
    </source>
</evidence>
<protein>
    <submittedName>
        <fullName evidence="4">Response regulator</fullName>
    </submittedName>
</protein>
<dbReference type="InterPro" id="IPR001789">
    <property type="entry name" value="Sig_transdc_resp-reg_receiver"/>
</dbReference>
<name>A0A419DCE3_9BACT</name>
<evidence type="ECO:0000256" key="1">
    <source>
        <dbReference type="ARBA" id="ARBA00022553"/>
    </source>
</evidence>
<dbReference type="SMART" id="SM00448">
    <property type="entry name" value="REC"/>
    <property type="match status" value="1"/>
</dbReference>
<sequence length="134" mass="14933">MAEEEKKETKGAKEKILIIEDDRFIAKMYQTKLSLEGYTVEVAENGALGVEKIKSFSPDLVLLDIIMPEMDGFGVLEAIRDDDAINSTSVIVMSNLAQEDHLKRAKALGAKDYIVKSQFTPMDVVNKIKDVLAR</sequence>
<dbReference type="Pfam" id="PF00072">
    <property type="entry name" value="Response_reg"/>
    <property type="match status" value="1"/>
</dbReference>
<dbReference type="SUPFAM" id="SSF52172">
    <property type="entry name" value="CheY-like"/>
    <property type="match status" value="1"/>
</dbReference>
<evidence type="ECO:0000259" key="3">
    <source>
        <dbReference type="PROSITE" id="PS50110"/>
    </source>
</evidence>
<accession>A0A419DCE3</accession>